<keyword evidence="4" id="KW-1185">Reference proteome</keyword>
<comment type="caution">
    <text evidence="3">The sequence shown here is derived from an EMBL/GenBank/DDBJ whole genome shotgun (WGS) entry which is preliminary data.</text>
</comment>
<evidence type="ECO:0000313" key="4">
    <source>
        <dbReference type="Proteomes" id="UP000799764"/>
    </source>
</evidence>
<dbReference type="CDD" id="cd18186">
    <property type="entry name" value="BTB_POZ_ZBTB_KLHL-like"/>
    <property type="match status" value="1"/>
</dbReference>
<feature type="compositionally biased region" description="Polar residues" evidence="1">
    <location>
        <begin position="291"/>
        <end position="309"/>
    </location>
</feature>
<protein>
    <recommendedName>
        <fullName evidence="2">BTB domain-containing protein</fullName>
    </recommendedName>
</protein>
<dbReference type="InterPro" id="IPR011333">
    <property type="entry name" value="SKP1/BTB/POZ_sf"/>
</dbReference>
<dbReference type="Pfam" id="PF00651">
    <property type="entry name" value="BTB"/>
    <property type="match status" value="1"/>
</dbReference>
<dbReference type="AlphaFoldDB" id="A0A9P4UJA7"/>
<feature type="compositionally biased region" description="Polar residues" evidence="1">
    <location>
        <begin position="225"/>
        <end position="239"/>
    </location>
</feature>
<dbReference type="SUPFAM" id="SSF54695">
    <property type="entry name" value="POZ domain"/>
    <property type="match status" value="1"/>
</dbReference>
<organism evidence="3 4">
    <name type="scientific">Karstenula rhodostoma CBS 690.94</name>
    <dbReference type="NCBI Taxonomy" id="1392251"/>
    <lineage>
        <taxon>Eukaryota</taxon>
        <taxon>Fungi</taxon>
        <taxon>Dikarya</taxon>
        <taxon>Ascomycota</taxon>
        <taxon>Pezizomycotina</taxon>
        <taxon>Dothideomycetes</taxon>
        <taxon>Pleosporomycetidae</taxon>
        <taxon>Pleosporales</taxon>
        <taxon>Massarineae</taxon>
        <taxon>Didymosphaeriaceae</taxon>
        <taxon>Karstenula</taxon>
    </lineage>
</organism>
<proteinExistence type="predicted"/>
<sequence>MIELTPDILAGGIVSIAVGPEGYPFDVHVELLCAHSPYLDQALEDRFEEAGTLYLTLEDDDPKLFTRAVSWMYSGRLGVSILDKSTTWKLLCDLWLLADKYQIIELQNHMIDTLKHKYSVLSEKERCNFAPSLVSDIYQRTPPSSQLRRAVTCMAVWAMDGDHFRKHYASFPREFREDKEKEQMRRTNELLSNKMPLAWATHTFYVEAPGYESSPSTPTTMTSPDKASTATNSNKTPVTSRGPAQDPMAETLATLQERVATLEKQLAFKNHSLAVIGTAASRAIENKPFSKGSSASAGVSNTTATSARKIQSLPTPPSSPPSAVDDLADLLEAL</sequence>
<name>A0A9P4UJA7_9PLEO</name>
<evidence type="ECO:0000259" key="2">
    <source>
        <dbReference type="PROSITE" id="PS50097"/>
    </source>
</evidence>
<dbReference type="PROSITE" id="PS50097">
    <property type="entry name" value="BTB"/>
    <property type="match status" value="1"/>
</dbReference>
<feature type="region of interest" description="Disordered" evidence="1">
    <location>
        <begin position="288"/>
        <end position="325"/>
    </location>
</feature>
<accession>A0A9P4UJA7</accession>
<reference evidence="3" key="1">
    <citation type="journal article" date="2020" name="Stud. Mycol.">
        <title>101 Dothideomycetes genomes: a test case for predicting lifestyles and emergence of pathogens.</title>
        <authorList>
            <person name="Haridas S."/>
            <person name="Albert R."/>
            <person name="Binder M."/>
            <person name="Bloem J."/>
            <person name="Labutti K."/>
            <person name="Salamov A."/>
            <person name="Andreopoulos B."/>
            <person name="Baker S."/>
            <person name="Barry K."/>
            <person name="Bills G."/>
            <person name="Bluhm B."/>
            <person name="Cannon C."/>
            <person name="Castanera R."/>
            <person name="Culley D."/>
            <person name="Daum C."/>
            <person name="Ezra D."/>
            <person name="Gonzalez J."/>
            <person name="Henrissat B."/>
            <person name="Kuo A."/>
            <person name="Liang C."/>
            <person name="Lipzen A."/>
            <person name="Lutzoni F."/>
            <person name="Magnuson J."/>
            <person name="Mondo S."/>
            <person name="Nolan M."/>
            <person name="Ohm R."/>
            <person name="Pangilinan J."/>
            <person name="Park H.-J."/>
            <person name="Ramirez L."/>
            <person name="Alfaro M."/>
            <person name="Sun H."/>
            <person name="Tritt A."/>
            <person name="Yoshinaga Y."/>
            <person name="Zwiers L.-H."/>
            <person name="Turgeon B."/>
            <person name="Goodwin S."/>
            <person name="Spatafora J."/>
            <person name="Crous P."/>
            <person name="Grigoriev I."/>
        </authorList>
    </citation>
    <scope>NUCLEOTIDE SEQUENCE</scope>
    <source>
        <strain evidence="3">CBS 690.94</strain>
    </source>
</reference>
<dbReference type="PANTHER" id="PTHR47843">
    <property type="entry name" value="BTB DOMAIN-CONTAINING PROTEIN-RELATED"/>
    <property type="match status" value="1"/>
</dbReference>
<dbReference type="Gene3D" id="3.30.710.10">
    <property type="entry name" value="Potassium Channel Kv1.1, Chain A"/>
    <property type="match status" value="1"/>
</dbReference>
<feature type="domain" description="BTB" evidence="2">
    <location>
        <begin position="14"/>
        <end position="81"/>
    </location>
</feature>
<gene>
    <name evidence="3" type="ORF">P171DRAFT_16283</name>
</gene>
<evidence type="ECO:0000256" key="1">
    <source>
        <dbReference type="SAM" id="MobiDB-lite"/>
    </source>
</evidence>
<dbReference type="InterPro" id="IPR000210">
    <property type="entry name" value="BTB/POZ_dom"/>
</dbReference>
<feature type="region of interest" description="Disordered" evidence="1">
    <location>
        <begin position="210"/>
        <end position="247"/>
    </location>
</feature>
<dbReference type="Proteomes" id="UP000799764">
    <property type="component" value="Unassembled WGS sequence"/>
</dbReference>
<evidence type="ECO:0000313" key="3">
    <source>
        <dbReference type="EMBL" id="KAF2452000.1"/>
    </source>
</evidence>
<feature type="compositionally biased region" description="Low complexity" evidence="1">
    <location>
        <begin position="213"/>
        <end position="224"/>
    </location>
</feature>
<dbReference type="OrthoDB" id="1022638at2759"/>
<dbReference type="EMBL" id="MU001492">
    <property type="protein sequence ID" value="KAF2452000.1"/>
    <property type="molecule type" value="Genomic_DNA"/>
</dbReference>
<dbReference type="SMART" id="SM00225">
    <property type="entry name" value="BTB"/>
    <property type="match status" value="1"/>
</dbReference>
<dbReference type="PANTHER" id="PTHR47843:SF3">
    <property type="entry name" value="BTB DOMAIN-CONTAINING PROTEIN"/>
    <property type="match status" value="1"/>
</dbReference>